<dbReference type="InterPro" id="IPR025669">
    <property type="entry name" value="AAA_dom"/>
</dbReference>
<protein>
    <submittedName>
        <fullName evidence="2">ParA family protein</fullName>
    </submittedName>
</protein>
<dbReference type="EMBL" id="JAMPJU010000018">
    <property type="protein sequence ID" value="MCV9883861.1"/>
    <property type="molecule type" value="Genomic_DNA"/>
</dbReference>
<comment type="caution">
    <text evidence="2">The sequence shown here is derived from an EMBL/GenBank/DDBJ whole genome shotgun (WGS) entry which is preliminary data.</text>
</comment>
<dbReference type="Proteomes" id="UP001165569">
    <property type="component" value="Unassembled WGS sequence"/>
</dbReference>
<gene>
    <name evidence="2" type="ORF">NC803_10620</name>
    <name evidence="3" type="ORF">NC856_16515</name>
</gene>
<name>A0AA41XV57_9GAMM</name>
<dbReference type="EMBL" id="JAMPJT010000006">
    <property type="protein sequence ID" value="MCV9879303.1"/>
    <property type="molecule type" value="Genomic_DNA"/>
</dbReference>
<dbReference type="SUPFAM" id="SSF52540">
    <property type="entry name" value="P-loop containing nucleoside triphosphate hydrolases"/>
    <property type="match status" value="1"/>
</dbReference>
<dbReference type="PANTHER" id="PTHR13696:SF96">
    <property type="entry name" value="COBQ_COBB_MIND_PARA NUCLEOTIDE BINDING DOMAIN-CONTAINING PROTEIN"/>
    <property type="match status" value="1"/>
</dbReference>
<keyword evidence="4" id="KW-1185">Reference proteome</keyword>
<dbReference type="Pfam" id="PF13614">
    <property type="entry name" value="AAA_31"/>
    <property type="match status" value="1"/>
</dbReference>
<evidence type="ECO:0000313" key="5">
    <source>
        <dbReference type="Proteomes" id="UP001165569"/>
    </source>
</evidence>
<reference evidence="2" key="1">
    <citation type="submission" date="2022-04" db="EMBL/GenBank/DDBJ databases">
        <title>Brenneria sp. isolated from walnut trees in Serbia.</title>
        <authorList>
            <person name="Gasic K."/>
            <person name="Zlatkovic N."/>
            <person name="Kuzmanovic N."/>
        </authorList>
    </citation>
    <scope>NUCLEOTIDE SEQUENCE</scope>
    <source>
        <strain evidence="3">KBI 423</strain>
        <strain evidence="2">KBI 447</strain>
    </source>
</reference>
<evidence type="ECO:0000313" key="2">
    <source>
        <dbReference type="EMBL" id="MCV9879303.1"/>
    </source>
</evidence>
<evidence type="ECO:0000313" key="4">
    <source>
        <dbReference type="Proteomes" id="UP001165568"/>
    </source>
</evidence>
<dbReference type="InterPro" id="IPR050678">
    <property type="entry name" value="DNA_Partitioning_ATPase"/>
</dbReference>
<dbReference type="RefSeq" id="WP_264091549.1">
    <property type="nucleotide sequence ID" value="NZ_JAMPJT010000006.1"/>
</dbReference>
<accession>A0AA41XV57</accession>
<organism evidence="2 5">
    <name type="scientific">Brenneria izbisi</name>
    <dbReference type="NCBI Taxonomy" id="2939450"/>
    <lineage>
        <taxon>Bacteria</taxon>
        <taxon>Pseudomonadati</taxon>
        <taxon>Pseudomonadota</taxon>
        <taxon>Gammaproteobacteria</taxon>
        <taxon>Enterobacterales</taxon>
        <taxon>Pectobacteriaceae</taxon>
        <taxon>Brenneria</taxon>
    </lineage>
</organism>
<dbReference type="Proteomes" id="UP001165568">
    <property type="component" value="Unassembled WGS sequence"/>
</dbReference>
<dbReference type="InterPro" id="IPR027417">
    <property type="entry name" value="P-loop_NTPase"/>
</dbReference>
<dbReference type="AlphaFoldDB" id="A0AA41XV57"/>
<dbReference type="Gene3D" id="3.40.50.300">
    <property type="entry name" value="P-loop containing nucleotide triphosphate hydrolases"/>
    <property type="match status" value="1"/>
</dbReference>
<evidence type="ECO:0000313" key="3">
    <source>
        <dbReference type="EMBL" id="MCV9883861.1"/>
    </source>
</evidence>
<proteinExistence type="predicted"/>
<evidence type="ECO:0000259" key="1">
    <source>
        <dbReference type="Pfam" id="PF13614"/>
    </source>
</evidence>
<sequence length="304" mass="33273">MHVIPVISTKGGEGKSTQAANLAGFLADAGLKTLLIDGDYAQPTSSSIFALEYEAPCGLYELLMQTVNLNDPTQVISKTVITGLDLIISNDPNAQLPTAMLNAPDGRFRLRNILQHPLFSQYDVIIVDSQGARTIMLELIVLAATNTAIGVIKPILPDVREFIRGTIHMMESLLPFSAFGLVLPQVKVLINCMKYTRRAKETYKILGEIIDTGKYSQHSQSISVSLLDTFIYDLEIYVEGHSAGQPAHRLESETKRVSDSAATTMHSLASELFPQWKEQFDSVLRNQTGAEEVGTGDYAGEGKQ</sequence>
<dbReference type="PANTHER" id="PTHR13696">
    <property type="entry name" value="P-LOOP CONTAINING NUCLEOSIDE TRIPHOSPHATE HYDROLASE"/>
    <property type="match status" value="1"/>
</dbReference>
<feature type="domain" description="AAA" evidence="1">
    <location>
        <begin position="1"/>
        <end position="148"/>
    </location>
</feature>